<feature type="signal peptide" evidence="1">
    <location>
        <begin position="1"/>
        <end position="21"/>
    </location>
</feature>
<keyword evidence="3" id="KW-1185">Reference proteome</keyword>
<dbReference type="Proteomes" id="UP001328107">
    <property type="component" value="Unassembled WGS sequence"/>
</dbReference>
<sequence>MTITIVSHALMLLLSTPLILATNDDISSALPALPQPTVSQNMHNQVVVSIEPFWTQSQWKSLEPTNLTLYYEYSVKTPEKCNGDLRTEESTSGASPILLCTAQCAIDIKPIVGPDSDYDSVHFVEPEVDDEPSTDVNFDRDVFDSAAEVTFFIRVGVRKPGDMVEEDATTTVESKKVLYEIQEK</sequence>
<protein>
    <submittedName>
        <fullName evidence="2">Uncharacterized protein</fullName>
    </submittedName>
</protein>
<reference evidence="3" key="1">
    <citation type="submission" date="2022-10" db="EMBL/GenBank/DDBJ databases">
        <title>Genome assembly of Pristionchus species.</title>
        <authorList>
            <person name="Yoshida K."/>
            <person name="Sommer R.J."/>
        </authorList>
    </citation>
    <scope>NUCLEOTIDE SEQUENCE [LARGE SCALE GENOMIC DNA]</scope>
    <source>
        <strain evidence="3">RS5460</strain>
    </source>
</reference>
<evidence type="ECO:0000256" key="1">
    <source>
        <dbReference type="SAM" id="SignalP"/>
    </source>
</evidence>
<name>A0AAN5CKC2_9BILA</name>
<comment type="caution">
    <text evidence="2">The sequence shown here is derived from an EMBL/GenBank/DDBJ whole genome shotgun (WGS) entry which is preliminary data.</text>
</comment>
<evidence type="ECO:0000313" key="2">
    <source>
        <dbReference type="EMBL" id="GMR45941.1"/>
    </source>
</evidence>
<organism evidence="2 3">
    <name type="scientific">Pristionchus mayeri</name>
    <dbReference type="NCBI Taxonomy" id="1317129"/>
    <lineage>
        <taxon>Eukaryota</taxon>
        <taxon>Metazoa</taxon>
        <taxon>Ecdysozoa</taxon>
        <taxon>Nematoda</taxon>
        <taxon>Chromadorea</taxon>
        <taxon>Rhabditida</taxon>
        <taxon>Rhabditina</taxon>
        <taxon>Diplogasteromorpha</taxon>
        <taxon>Diplogasteroidea</taxon>
        <taxon>Neodiplogasteridae</taxon>
        <taxon>Pristionchus</taxon>
    </lineage>
</organism>
<proteinExistence type="predicted"/>
<gene>
    <name evidence="2" type="ORF">PMAYCL1PPCAC_16136</name>
</gene>
<dbReference type="AlphaFoldDB" id="A0AAN5CKC2"/>
<accession>A0AAN5CKC2</accession>
<evidence type="ECO:0000313" key="3">
    <source>
        <dbReference type="Proteomes" id="UP001328107"/>
    </source>
</evidence>
<keyword evidence="1" id="KW-0732">Signal</keyword>
<feature type="chain" id="PRO_5042956482" evidence="1">
    <location>
        <begin position="22"/>
        <end position="184"/>
    </location>
</feature>
<dbReference type="EMBL" id="BTRK01000004">
    <property type="protein sequence ID" value="GMR45941.1"/>
    <property type="molecule type" value="Genomic_DNA"/>
</dbReference>